<evidence type="ECO:0000313" key="11">
    <source>
        <dbReference type="EMBL" id="KKF24562.1"/>
    </source>
</evidence>
<dbReference type="Pfam" id="PF21530">
    <property type="entry name" value="Pif1_2B_dom"/>
    <property type="match status" value="1"/>
</dbReference>
<dbReference type="InterPro" id="IPR049163">
    <property type="entry name" value="Pif1-like_2B_dom"/>
</dbReference>
<feature type="domain" description="DNA helicase Pif1-like 2B" evidence="10">
    <location>
        <begin position="194"/>
        <end position="218"/>
    </location>
</feature>
<dbReference type="SUPFAM" id="SSF52540">
    <property type="entry name" value="P-loop containing nucleoside triphosphate hydrolases"/>
    <property type="match status" value="2"/>
</dbReference>
<dbReference type="InterPro" id="IPR027417">
    <property type="entry name" value="P-loop_NTPase"/>
</dbReference>
<evidence type="ECO:0000256" key="6">
    <source>
        <dbReference type="ARBA" id="ARBA00023125"/>
    </source>
</evidence>
<evidence type="ECO:0000259" key="9">
    <source>
        <dbReference type="Pfam" id="PF03372"/>
    </source>
</evidence>
<accession>A0A0F8ANU7</accession>
<keyword evidence="1" id="KW-0547">Nucleotide-binding</keyword>
<evidence type="ECO:0000256" key="8">
    <source>
        <dbReference type="ARBA" id="ARBA00023235"/>
    </source>
</evidence>
<sequence>MYQSLNETQASIFYSVRDWCLKRVWGHNLEPFYYFLSGGAGCGKSHVIKCIYQEATRILRELPRFRDQADMSQPAVLLNAFTSTAAFNISGKTLHSMLKLPRSLKPPYQGLGNALDEAVAGIQDCPADRLHIYATNKEVDLHNAQTVATLHKDFVNIDAHNYRKDPRSGCMMIMPEKIQGSKRDLPDNIMAAQGVRIMLIRNLDVEDGIVNGTFGTISHIVMSEGGLPYAKLIGLQLDNPTAGQRFRKKLLGPSDNLVYIERSEENLSCKKGVVRRQFPIKLAFACTAHKVQGMTMTSAVVCLKRVFEPGMAYVALSRTTSLQGLTITDFEEKKIYADPRIMTALENMNHASFQSARPLLTLFKSVDLPPETLTVIHHNTQGLPSHIVDLKVHHELRRADVLCLTETHLSGSSVSPTFHLEEYNMFTRSRQLSYNTCVDMARKDGGGVAVYCRGNVQAEPRRYMQSVTDLEFLVVKIEAPVKVLIATVYKPPNFPLEKFVPNMKSLLDALDMLDHHPTIVCGDFNEDLLSKGKKTINNLFRSRGYTQLITESTTEKNTLIDHIYISHPDKCLQSGVLQTYYSYHSPVYCILTG</sequence>
<dbReference type="Pfam" id="PF03372">
    <property type="entry name" value="Exo_endo_phos"/>
    <property type="match status" value="1"/>
</dbReference>
<dbReference type="EMBL" id="KQ041583">
    <property type="protein sequence ID" value="KKF24562.1"/>
    <property type="molecule type" value="Genomic_DNA"/>
</dbReference>
<keyword evidence="5" id="KW-0067">ATP-binding</keyword>
<keyword evidence="3" id="KW-0378">Hydrolase</keyword>
<dbReference type="PANTHER" id="PTHR47642:SF5">
    <property type="entry name" value="ATP-DEPENDENT DNA HELICASE"/>
    <property type="match status" value="1"/>
</dbReference>
<dbReference type="InterPro" id="IPR005135">
    <property type="entry name" value="Endo/exonuclease/phosphatase"/>
</dbReference>
<dbReference type="Gene3D" id="3.40.50.300">
    <property type="entry name" value="P-loop containing nucleotide triphosphate hydrolases"/>
    <property type="match status" value="1"/>
</dbReference>
<protein>
    <submittedName>
        <fullName evidence="11">ATP-dependent DNA helicase PIF1</fullName>
    </submittedName>
</protein>
<evidence type="ECO:0000256" key="2">
    <source>
        <dbReference type="ARBA" id="ARBA00022763"/>
    </source>
</evidence>
<evidence type="ECO:0000256" key="4">
    <source>
        <dbReference type="ARBA" id="ARBA00022806"/>
    </source>
</evidence>
<evidence type="ECO:0000256" key="7">
    <source>
        <dbReference type="ARBA" id="ARBA00023204"/>
    </source>
</evidence>
<keyword evidence="6" id="KW-0238">DNA-binding</keyword>
<feature type="domain" description="Endonuclease/exonuclease/phosphatase" evidence="9">
    <location>
        <begin position="378"/>
        <end position="574"/>
    </location>
</feature>
<dbReference type="PANTHER" id="PTHR47642">
    <property type="entry name" value="ATP-DEPENDENT DNA HELICASE"/>
    <property type="match status" value="1"/>
</dbReference>
<gene>
    <name evidence="11" type="ORF">EH28_00344</name>
</gene>
<dbReference type="GO" id="GO:0004386">
    <property type="term" value="F:helicase activity"/>
    <property type="evidence" value="ECO:0007669"/>
    <property type="project" value="UniProtKB-KW"/>
</dbReference>
<keyword evidence="4 11" id="KW-0347">Helicase</keyword>
<dbReference type="AlphaFoldDB" id="A0A0F8ANU7"/>
<name>A0A0F8ANU7_LARCR</name>
<reference evidence="11" key="1">
    <citation type="journal article" date="2015" name="PLoS Genet.">
        <title>Genome Sequencing of the Perciform Fish Larimichthys crocea Provides Insights into Molecular and Genetic Mechanisms of Stress Adaptation.</title>
        <authorList>
            <person name="Ao J."/>
            <person name="Mu Y."/>
            <person name="Xiang L.X."/>
            <person name="Fan D."/>
            <person name="Feng M."/>
            <person name="Zhang S."/>
            <person name="Shi Q."/>
            <person name="Zhu L.Y."/>
            <person name="Li T."/>
            <person name="Ding Y."/>
            <person name="Nie L."/>
            <person name="Li Q."/>
            <person name="Dong W.R."/>
            <person name="Jiang L."/>
            <person name="Sun B."/>
            <person name="Zhang X."/>
            <person name="Li M."/>
            <person name="Zhang H.Q."/>
            <person name="Xie S."/>
            <person name="Zhu Y."/>
            <person name="Jiang X."/>
            <person name="Wang X."/>
            <person name="Mu P."/>
            <person name="Chen W."/>
            <person name="Yue Z."/>
            <person name="Wang Z."/>
            <person name="Wang J."/>
            <person name="Shao J.Z."/>
            <person name="Chen X."/>
        </authorList>
    </citation>
    <scope>NUCLEOTIDE SEQUENCE [LARGE SCALE GENOMIC DNA]</scope>
    <source>
        <strain evidence="11">SSNF</strain>
        <tissue evidence="11">Blood</tissue>
    </source>
</reference>
<evidence type="ECO:0000259" key="10">
    <source>
        <dbReference type="Pfam" id="PF21530"/>
    </source>
</evidence>
<dbReference type="SUPFAM" id="SSF56219">
    <property type="entry name" value="DNase I-like"/>
    <property type="match status" value="1"/>
</dbReference>
<proteinExistence type="predicted"/>
<dbReference type="InterPro" id="IPR051055">
    <property type="entry name" value="PIF1_helicase"/>
</dbReference>
<organism evidence="11">
    <name type="scientific">Larimichthys crocea</name>
    <name type="common">Large yellow croaker</name>
    <name type="synonym">Pseudosciaena crocea</name>
    <dbReference type="NCBI Taxonomy" id="215358"/>
    <lineage>
        <taxon>Eukaryota</taxon>
        <taxon>Metazoa</taxon>
        <taxon>Chordata</taxon>
        <taxon>Craniata</taxon>
        <taxon>Vertebrata</taxon>
        <taxon>Euteleostomi</taxon>
        <taxon>Actinopterygii</taxon>
        <taxon>Neopterygii</taxon>
        <taxon>Teleostei</taxon>
        <taxon>Neoteleostei</taxon>
        <taxon>Acanthomorphata</taxon>
        <taxon>Eupercaria</taxon>
        <taxon>Sciaenidae</taxon>
        <taxon>Larimichthys</taxon>
    </lineage>
</organism>
<dbReference type="CDD" id="cd18809">
    <property type="entry name" value="SF1_C_RecD"/>
    <property type="match status" value="1"/>
</dbReference>
<dbReference type="InterPro" id="IPR036691">
    <property type="entry name" value="Endo/exonu/phosph_ase_sf"/>
</dbReference>
<dbReference type="Gene3D" id="3.60.10.10">
    <property type="entry name" value="Endonuclease/exonuclease/phosphatase"/>
    <property type="match status" value="1"/>
</dbReference>
<keyword evidence="2" id="KW-0227">DNA damage</keyword>
<evidence type="ECO:0000256" key="1">
    <source>
        <dbReference type="ARBA" id="ARBA00022741"/>
    </source>
</evidence>
<keyword evidence="8" id="KW-0413">Isomerase</keyword>
<evidence type="ECO:0000256" key="5">
    <source>
        <dbReference type="ARBA" id="ARBA00022840"/>
    </source>
</evidence>
<evidence type="ECO:0000256" key="3">
    <source>
        <dbReference type="ARBA" id="ARBA00022801"/>
    </source>
</evidence>
<keyword evidence="7" id="KW-0234">DNA repair</keyword>